<dbReference type="EMBL" id="MUZQ01000188">
    <property type="protein sequence ID" value="OWK55684.1"/>
    <property type="molecule type" value="Genomic_DNA"/>
</dbReference>
<accession>A0A218UPK3</accession>
<feature type="region of interest" description="Disordered" evidence="1">
    <location>
        <begin position="181"/>
        <end position="223"/>
    </location>
</feature>
<feature type="compositionally biased region" description="Basic residues" evidence="1">
    <location>
        <begin position="94"/>
        <end position="121"/>
    </location>
</feature>
<dbReference type="Proteomes" id="UP000197619">
    <property type="component" value="Unassembled WGS sequence"/>
</dbReference>
<feature type="region of interest" description="Disordered" evidence="1">
    <location>
        <begin position="1"/>
        <end position="20"/>
    </location>
</feature>
<name>A0A218UPK3_9PASE</name>
<evidence type="ECO:0000313" key="3">
    <source>
        <dbReference type="Proteomes" id="UP000197619"/>
    </source>
</evidence>
<keyword evidence="3" id="KW-1185">Reference proteome</keyword>
<gene>
    <name evidence="2" type="ORF">RLOC_00001804</name>
</gene>
<dbReference type="STRING" id="299123.ENSLSDP00000008639"/>
<evidence type="ECO:0000313" key="2">
    <source>
        <dbReference type="EMBL" id="OWK55684.1"/>
    </source>
</evidence>
<protein>
    <submittedName>
        <fullName evidence="2">Uncharacterized protein</fullName>
    </submittedName>
</protein>
<reference evidence="2 3" key="1">
    <citation type="submission" date="2017-05" db="EMBL/GenBank/DDBJ databases">
        <title>Genome of assembly of the Bengalese finch, Lonchura striata domestica.</title>
        <authorList>
            <person name="Colquitt B.M."/>
            <person name="Brainard M.S."/>
        </authorList>
    </citation>
    <scope>NUCLEOTIDE SEQUENCE [LARGE SCALE GENOMIC DNA]</scope>
    <source>
        <strain evidence="2">White83orange57</strain>
    </source>
</reference>
<comment type="caution">
    <text evidence="2">The sequence shown here is derived from an EMBL/GenBank/DDBJ whole genome shotgun (WGS) entry which is preliminary data.</text>
</comment>
<dbReference type="AlphaFoldDB" id="A0A218UPK3"/>
<feature type="region of interest" description="Disordered" evidence="1">
    <location>
        <begin position="274"/>
        <end position="299"/>
    </location>
</feature>
<feature type="region of interest" description="Disordered" evidence="1">
    <location>
        <begin position="74"/>
        <end position="160"/>
    </location>
</feature>
<proteinExistence type="predicted"/>
<evidence type="ECO:0000256" key="1">
    <source>
        <dbReference type="SAM" id="MobiDB-lite"/>
    </source>
</evidence>
<sequence>MASTRRGTGRTGNPGTHSSLTWWKMICSGPDPGIKSCMNVKPTCQTGGGTVDIKSCTLKNLTQTVISRKEMSKMLSMGRRDPTWGSKQPVSPTKGKKPRNPTRRSKKSAHTKRGRKRKRSRRELPQIPPGGRARAQERRLQAPGKENTSARKSPGKCLPRNLPLLLGRRVTFAMQAAPAPAALRTLNPRGKRRNGPRGRERSATTPRPRGRVRCRRRGARGRTGRWRGMRNLRTALMRTEGSGCSSEREGSTEAALGHSALLQHWFTHTLPARREQRARAASGSPGSTAGQHPPGPQVGSSCQLGCEQVVFFLKLCLNRLLFWLSKTIASRREDRLINQAVIEEMSL</sequence>
<organism evidence="2 3">
    <name type="scientific">Lonchura striata</name>
    <name type="common">white-rumped munia</name>
    <dbReference type="NCBI Taxonomy" id="40157"/>
    <lineage>
        <taxon>Eukaryota</taxon>
        <taxon>Metazoa</taxon>
        <taxon>Chordata</taxon>
        <taxon>Craniata</taxon>
        <taxon>Vertebrata</taxon>
        <taxon>Euteleostomi</taxon>
        <taxon>Archelosauria</taxon>
        <taxon>Archosauria</taxon>
        <taxon>Dinosauria</taxon>
        <taxon>Saurischia</taxon>
        <taxon>Theropoda</taxon>
        <taxon>Coelurosauria</taxon>
        <taxon>Aves</taxon>
        <taxon>Neognathae</taxon>
        <taxon>Neoaves</taxon>
        <taxon>Telluraves</taxon>
        <taxon>Australaves</taxon>
        <taxon>Passeriformes</taxon>
        <taxon>Passeroidea</taxon>
        <taxon>Estrildidae</taxon>
        <taxon>Estrildinae</taxon>
        <taxon>Lonchura</taxon>
    </lineage>
</organism>
<feature type="compositionally biased region" description="Basic residues" evidence="1">
    <location>
        <begin position="208"/>
        <end position="223"/>
    </location>
</feature>